<gene>
    <name evidence="1" type="ORF">ACN42_g132</name>
</gene>
<dbReference type="EMBL" id="LLXE01000002">
    <property type="protein sequence ID" value="KUM66854.1"/>
    <property type="molecule type" value="Genomic_DNA"/>
</dbReference>
<evidence type="ECO:0000313" key="2">
    <source>
        <dbReference type="Proteomes" id="UP000055045"/>
    </source>
</evidence>
<protein>
    <recommendedName>
        <fullName evidence="3">NmrA-like domain-containing protein</fullName>
    </recommendedName>
</protein>
<evidence type="ECO:0000313" key="1">
    <source>
        <dbReference type="EMBL" id="KUM66854.1"/>
    </source>
</evidence>
<dbReference type="AlphaFoldDB" id="A0A117NSY7"/>
<evidence type="ECO:0008006" key="3">
    <source>
        <dbReference type="Google" id="ProtNLM"/>
    </source>
</evidence>
<organism evidence="1 2">
    <name type="scientific">Penicillium freii</name>
    <dbReference type="NCBI Taxonomy" id="48697"/>
    <lineage>
        <taxon>Eukaryota</taxon>
        <taxon>Fungi</taxon>
        <taxon>Dikarya</taxon>
        <taxon>Ascomycota</taxon>
        <taxon>Pezizomycotina</taxon>
        <taxon>Eurotiomycetes</taxon>
        <taxon>Eurotiomycetidae</taxon>
        <taxon>Eurotiales</taxon>
        <taxon>Aspergillaceae</taxon>
        <taxon>Penicillium</taxon>
    </lineage>
</organism>
<sequence length="120" mass="13105">MHRILGRATWLSLSTLSKPGVSKKIQADLTGPGSVAAAVNESRAKRAFIHLAFGSSDHTKTTLEALKSAGIDFVVFLSSYTVLGEARDVEPSDIIPYIHAQVEINLDEIFGPELRRRASW</sequence>
<dbReference type="SUPFAM" id="SSF51735">
    <property type="entry name" value="NAD(P)-binding Rossmann-fold domains"/>
    <property type="match status" value="1"/>
</dbReference>
<dbReference type="InterPro" id="IPR036291">
    <property type="entry name" value="NAD(P)-bd_dom_sf"/>
</dbReference>
<dbReference type="Gene3D" id="3.40.50.720">
    <property type="entry name" value="NAD(P)-binding Rossmann-like Domain"/>
    <property type="match status" value="1"/>
</dbReference>
<accession>A0A117NSY7</accession>
<proteinExistence type="predicted"/>
<reference evidence="1 2" key="1">
    <citation type="submission" date="2015-10" db="EMBL/GenBank/DDBJ databases">
        <title>Genome sequencing of Penicillium freii.</title>
        <authorList>
            <person name="Nguyen H.D."/>
            <person name="Visagie C.M."/>
            <person name="Seifert K.A."/>
        </authorList>
    </citation>
    <scope>NUCLEOTIDE SEQUENCE [LARGE SCALE GENOMIC DNA]</scope>
    <source>
        <strain evidence="1 2">DAOM 242723</strain>
    </source>
</reference>
<dbReference type="Proteomes" id="UP000055045">
    <property type="component" value="Unassembled WGS sequence"/>
</dbReference>
<dbReference type="STRING" id="48697.A0A117NSY7"/>
<name>A0A117NSY7_PENFR</name>
<comment type="caution">
    <text evidence="1">The sequence shown here is derived from an EMBL/GenBank/DDBJ whole genome shotgun (WGS) entry which is preliminary data.</text>
</comment>
<keyword evidence="2" id="KW-1185">Reference proteome</keyword>